<name>A0A8T0GM45_CERPU</name>
<sequence length="57" mass="6659">MQSVGLPPRKCKILFLCTDRNLYSFDMKMPAPDITDVMVFKRHRIALFKRFSYSTGS</sequence>
<keyword evidence="2" id="KW-1185">Reference proteome</keyword>
<reference evidence="1" key="1">
    <citation type="submission" date="2020-06" db="EMBL/GenBank/DDBJ databases">
        <title>WGS assembly of Ceratodon purpureus strain R40.</title>
        <authorList>
            <person name="Carey S.B."/>
            <person name="Jenkins J."/>
            <person name="Shu S."/>
            <person name="Lovell J.T."/>
            <person name="Sreedasyam A."/>
            <person name="Maumus F."/>
            <person name="Tiley G.P."/>
            <person name="Fernandez-Pozo N."/>
            <person name="Barry K."/>
            <person name="Chen C."/>
            <person name="Wang M."/>
            <person name="Lipzen A."/>
            <person name="Daum C."/>
            <person name="Saski C.A."/>
            <person name="Payton A.C."/>
            <person name="Mcbreen J.C."/>
            <person name="Conrad R.E."/>
            <person name="Kollar L.M."/>
            <person name="Olsson S."/>
            <person name="Huttunen S."/>
            <person name="Landis J.B."/>
            <person name="Wickett N.J."/>
            <person name="Johnson M.G."/>
            <person name="Rensing S.A."/>
            <person name="Grimwood J."/>
            <person name="Schmutz J."/>
            <person name="Mcdaniel S.F."/>
        </authorList>
    </citation>
    <scope>NUCLEOTIDE SEQUENCE</scope>
    <source>
        <strain evidence="1">R40</strain>
    </source>
</reference>
<comment type="caution">
    <text evidence="1">The sequence shown here is derived from an EMBL/GenBank/DDBJ whole genome shotgun (WGS) entry which is preliminary data.</text>
</comment>
<evidence type="ECO:0000313" key="2">
    <source>
        <dbReference type="Proteomes" id="UP000822688"/>
    </source>
</evidence>
<gene>
    <name evidence="1" type="ORF">KC19_10G056600</name>
</gene>
<evidence type="ECO:0000313" key="1">
    <source>
        <dbReference type="EMBL" id="KAG0558808.1"/>
    </source>
</evidence>
<organism evidence="1 2">
    <name type="scientific">Ceratodon purpureus</name>
    <name type="common">Fire moss</name>
    <name type="synonym">Dicranum purpureum</name>
    <dbReference type="NCBI Taxonomy" id="3225"/>
    <lineage>
        <taxon>Eukaryota</taxon>
        <taxon>Viridiplantae</taxon>
        <taxon>Streptophyta</taxon>
        <taxon>Embryophyta</taxon>
        <taxon>Bryophyta</taxon>
        <taxon>Bryophytina</taxon>
        <taxon>Bryopsida</taxon>
        <taxon>Dicranidae</taxon>
        <taxon>Pseudoditrichales</taxon>
        <taxon>Ditrichaceae</taxon>
        <taxon>Ceratodon</taxon>
    </lineage>
</organism>
<protein>
    <submittedName>
        <fullName evidence="1">Uncharacterized protein</fullName>
    </submittedName>
</protein>
<dbReference type="AlphaFoldDB" id="A0A8T0GM45"/>
<accession>A0A8T0GM45</accession>
<proteinExistence type="predicted"/>
<dbReference type="Proteomes" id="UP000822688">
    <property type="component" value="Chromosome 10"/>
</dbReference>
<dbReference type="EMBL" id="CM026431">
    <property type="protein sequence ID" value="KAG0558808.1"/>
    <property type="molecule type" value="Genomic_DNA"/>
</dbReference>